<keyword evidence="12" id="KW-0325">Glycoprotein</keyword>
<dbReference type="PRINTS" id="PR01016">
    <property type="entry name" value="NRPEPTIDEY5R"/>
</dbReference>
<evidence type="ECO:0000256" key="18">
    <source>
        <dbReference type="SAM" id="Phobius"/>
    </source>
</evidence>
<keyword evidence="8 18" id="KW-0472">Membrane</keyword>
<evidence type="ECO:0000256" key="15">
    <source>
        <dbReference type="ARBA" id="ARBA00024704"/>
    </source>
</evidence>
<gene>
    <name evidence="20" type="ORF">JZ751_019309</name>
</gene>
<evidence type="ECO:0000313" key="21">
    <source>
        <dbReference type="Proteomes" id="UP000824540"/>
    </source>
</evidence>
<feature type="transmembrane region" description="Helical" evidence="18">
    <location>
        <begin position="86"/>
        <end position="107"/>
    </location>
</feature>
<keyword evidence="5 18" id="KW-0812">Transmembrane</keyword>
<feature type="transmembrane region" description="Helical" evidence="18">
    <location>
        <begin position="113"/>
        <end position="134"/>
    </location>
</feature>
<feature type="transmembrane region" description="Helical" evidence="18">
    <location>
        <begin position="363"/>
        <end position="381"/>
    </location>
</feature>
<evidence type="ECO:0000256" key="9">
    <source>
        <dbReference type="ARBA" id="ARBA00023139"/>
    </source>
</evidence>
<protein>
    <recommendedName>
        <fullName evidence="3">Neuropeptide Y receptor type 5</fullName>
    </recommendedName>
    <alternativeName>
        <fullName evidence="16">NPY-Y5 receptor</fullName>
    </alternativeName>
</protein>
<dbReference type="Pfam" id="PF00001">
    <property type="entry name" value="7tm_1"/>
    <property type="match status" value="1"/>
</dbReference>
<evidence type="ECO:0000256" key="2">
    <source>
        <dbReference type="ARBA" id="ARBA00010663"/>
    </source>
</evidence>
<feature type="domain" description="G-protein coupled receptors family 1 profile" evidence="19">
    <location>
        <begin position="56"/>
        <end position="422"/>
    </location>
</feature>
<keyword evidence="13" id="KW-0807">Transducer</keyword>
<dbReference type="GO" id="GO:0045202">
    <property type="term" value="C:synapse"/>
    <property type="evidence" value="ECO:0007669"/>
    <property type="project" value="GOC"/>
</dbReference>
<feature type="transmembrane region" description="Helical" evidence="18">
    <location>
        <begin position="155"/>
        <end position="175"/>
    </location>
</feature>
<keyword evidence="6 18" id="KW-1133">Transmembrane helix</keyword>
<comment type="similarity">
    <text evidence="2">Belongs to the G-protein coupled receptor 1 family.</text>
</comment>
<dbReference type="GO" id="GO:0001601">
    <property type="term" value="F:peptide YY receptor activity"/>
    <property type="evidence" value="ECO:0007669"/>
    <property type="project" value="TreeGrafter"/>
</dbReference>
<dbReference type="InterPro" id="IPR000611">
    <property type="entry name" value="NPY_rcpt"/>
</dbReference>
<feature type="region of interest" description="Disordered" evidence="17">
    <location>
        <begin position="290"/>
        <end position="320"/>
    </location>
</feature>
<evidence type="ECO:0000256" key="4">
    <source>
        <dbReference type="ARBA" id="ARBA00022475"/>
    </source>
</evidence>
<dbReference type="PRINTS" id="PR01012">
    <property type="entry name" value="NRPEPTIDEYR"/>
</dbReference>
<dbReference type="GO" id="GO:0042923">
    <property type="term" value="F:neuropeptide binding"/>
    <property type="evidence" value="ECO:0007669"/>
    <property type="project" value="TreeGrafter"/>
</dbReference>
<evidence type="ECO:0000256" key="10">
    <source>
        <dbReference type="ARBA" id="ARBA00023157"/>
    </source>
</evidence>
<keyword evidence="21" id="KW-1185">Reference proteome</keyword>
<dbReference type="Proteomes" id="UP000824540">
    <property type="component" value="Unassembled WGS sequence"/>
</dbReference>
<proteinExistence type="inferred from homology"/>
<keyword evidence="10" id="KW-1015">Disulfide bond</keyword>
<evidence type="ECO:0000259" key="19">
    <source>
        <dbReference type="PROSITE" id="PS50262"/>
    </source>
</evidence>
<evidence type="ECO:0000256" key="5">
    <source>
        <dbReference type="ARBA" id="ARBA00022692"/>
    </source>
</evidence>
<evidence type="ECO:0000256" key="7">
    <source>
        <dbReference type="ARBA" id="ARBA00023040"/>
    </source>
</evidence>
<dbReference type="PANTHER" id="PTHR24235">
    <property type="entry name" value="NEUROPEPTIDE Y RECEPTOR"/>
    <property type="match status" value="1"/>
</dbReference>
<comment type="function">
    <text evidence="15">Receptor for neuropeptide Y and peptide YY. The activity of this receptor is mediated by G proteins that inhibit adenylate cyclase activity. Seems to be associated with food intake. Could be involved in feeding disorders.</text>
</comment>
<keyword evidence="11" id="KW-0675">Receptor</keyword>
<accession>A0A8T2N132</accession>
<evidence type="ECO:0000256" key="16">
    <source>
        <dbReference type="ARBA" id="ARBA00032994"/>
    </source>
</evidence>
<dbReference type="GO" id="GO:0007268">
    <property type="term" value="P:chemical synaptic transmission"/>
    <property type="evidence" value="ECO:0007669"/>
    <property type="project" value="TreeGrafter"/>
</dbReference>
<dbReference type="PROSITE" id="PS50262">
    <property type="entry name" value="G_PROTEIN_RECEP_F1_2"/>
    <property type="match status" value="1"/>
</dbReference>
<dbReference type="GO" id="GO:0001602">
    <property type="term" value="F:pancreatic polypeptide receptor activity"/>
    <property type="evidence" value="ECO:0007669"/>
    <property type="project" value="TreeGrafter"/>
</dbReference>
<evidence type="ECO:0000256" key="11">
    <source>
        <dbReference type="ARBA" id="ARBA00023170"/>
    </source>
</evidence>
<keyword evidence="9" id="KW-0564">Palmitate</keyword>
<evidence type="ECO:0000313" key="20">
    <source>
        <dbReference type="EMBL" id="KAG9331392.1"/>
    </source>
</evidence>
<evidence type="ECO:0000256" key="14">
    <source>
        <dbReference type="ARBA" id="ARBA00023288"/>
    </source>
</evidence>
<evidence type="ECO:0000256" key="3">
    <source>
        <dbReference type="ARBA" id="ARBA00019481"/>
    </source>
</evidence>
<feature type="transmembrane region" description="Helical" evidence="18">
    <location>
        <begin position="207"/>
        <end position="227"/>
    </location>
</feature>
<evidence type="ECO:0000256" key="6">
    <source>
        <dbReference type="ARBA" id="ARBA00022989"/>
    </source>
</evidence>
<dbReference type="InterPro" id="IPR000276">
    <property type="entry name" value="GPCR_Rhodpsn"/>
</dbReference>
<evidence type="ECO:0000256" key="13">
    <source>
        <dbReference type="ARBA" id="ARBA00023224"/>
    </source>
</evidence>
<keyword evidence="4" id="KW-1003">Cell membrane</keyword>
<dbReference type="AlphaFoldDB" id="A0A8T2N132"/>
<feature type="compositionally biased region" description="Basic and acidic residues" evidence="17">
    <location>
        <begin position="303"/>
        <end position="320"/>
    </location>
</feature>
<dbReference type="InterPro" id="IPR000393">
    <property type="entry name" value="NPY5_rcpt"/>
</dbReference>
<sequence length="440" mass="49407">MDLGYVNSSEAPTDNATLVRLNSYLPLWEDFNSSVNDIRYFLIGLYTTVSVLGLLGNILILTALARKWREKTIINFLVGNLAFSDILVVLFCSPFTLTCVLLDHWIFGEAMCHIVPFLQCVSVVVSTLVLMSIAMVRYHMISRPLASHMSVNSGYLLLAVIWTLGLSICSPLPIFHTTVDLSEDFHLESLKNKSLCIESWPSGGYRIAFTMCLLLVQYILPVACLTVSHATVCRRVRAGALAQPAPQVEENETIRLTLQQPERRGFLPRWFSDAQAWSLGLGRKQRRRYSRKSCMVGPATSSRESRDSSDQPHDGVRDLRGHSVPVCFEMREEEAATTAAADIRTMLAASKSISRMRRRSRTVFVKLTAVVLAFAVSWMPLHVFHLLTDFSTDLISSRHFKLVYCICHLLGMLSCCLNPVLYGFLNNGIKSDLLSLIRCF</sequence>
<dbReference type="Gene3D" id="1.20.1070.10">
    <property type="entry name" value="Rhodopsin 7-helix transmembrane proteins"/>
    <property type="match status" value="1"/>
</dbReference>
<evidence type="ECO:0000256" key="1">
    <source>
        <dbReference type="ARBA" id="ARBA00004651"/>
    </source>
</evidence>
<dbReference type="GO" id="GO:0005886">
    <property type="term" value="C:plasma membrane"/>
    <property type="evidence" value="ECO:0007669"/>
    <property type="project" value="UniProtKB-SubCell"/>
</dbReference>
<dbReference type="OrthoDB" id="5981855at2759"/>
<feature type="transmembrane region" description="Helical" evidence="18">
    <location>
        <begin position="401"/>
        <end position="425"/>
    </location>
</feature>
<dbReference type="GO" id="GO:0043005">
    <property type="term" value="C:neuron projection"/>
    <property type="evidence" value="ECO:0007669"/>
    <property type="project" value="TreeGrafter"/>
</dbReference>
<evidence type="ECO:0000256" key="17">
    <source>
        <dbReference type="SAM" id="MobiDB-lite"/>
    </source>
</evidence>
<comment type="subcellular location">
    <subcellularLocation>
        <location evidence="1">Cell membrane</location>
        <topology evidence="1">Multi-pass membrane protein</topology>
    </subcellularLocation>
</comment>
<dbReference type="PANTHER" id="PTHR24235:SF10">
    <property type="entry name" value="NEUROPEPTIDE Y RECEPTOR TYPE 5"/>
    <property type="match status" value="1"/>
</dbReference>
<dbReference type="PRINTS" id="PR00237">
    <property type="entry name" value="GPCRRHODOPSN"/>
</dbReference>
<dbReference type="EMBL" id="JAFBMS010000343">
    <property type="protein sequence ID" value="KAG9331392.1"/>
    <property type="molecule type" value="Genomic_DNA"/>
</dbReference>
<dbReference type="InterPro" id="IPR017452">
    <property type="entry name" value="GPCR_Rhodpsn_7TM"/>
</dbReference>
<reference evidence="20" key="1">
    <citation type="thesis" date="2021" institute="BYU ScholarsArchive" country="Provo, UT, USA">
        <title>Applications of and Algorithms for Genome Assembly and Genomic Analyses with an Emphasis on Marine Teleosts.</title>
        <authorList>
            <person name="Pickett B.D."/>
        </authorList>
    </citation>
    <scope>NUCLEOTIDE SEQUENCE</scope>
    <source>
        <strain evidence="20">HI-2016</strain>
    </source>
</reference>
<dbReference type="SUPFAM" id="SSF81321">
    <property type="entry name" value="Family A G protein-coupled receptor-like"/>
    <property type="match status" value="1"/>
</dbReference>
<comment type="caution">
    <text evidence="20">The sequence shown here is derived from an EMBL/GenBank/DDBJ whole genome shotgun (WGS) entry which is preliminary data.</text>
</comment>
<evidence type="ECO:0000256" key="12">
    <source>
        <dbReference type="ARBA" id="ARBA00023180"/>
    </source>
</evidence>
<evidence type="ECO:0000256" key="8">
    <source>
        <dbReference type="ARBA" id="ARBA00023136"/>
    </source>
</evidence>
<keyword evidence="7" id="KW-0297">G-protein coupled receptor</keyword>
<keyword evidence="14" id="KW-0449">Lipoprotein</keyword>
<organism evidence="20 21">
    <name type="scientific">Albula glossodonta</name>
    <name type="common">roundjaw bonefish</name>
    <dbReference type="NCBI Taxonomy" id="121402"/>
    <lineage>
        <taxon>Eukaryota</taxon>
        <taxon>Metazoa</taxon>
        <taxon>Chordata</taxon>
        <taxon>Craniata</taxon>
        <taxon>Vertebrata</taxon>
        <taxon>Euteleostomi</taxon>
        <taxon>Actinopterygii</taxon>
        <taxon>Neopterygii</taxon>
        <taxon>Teleostei</taxon>
        <taxon>Albuliformes</taxon>
        <taxon>Albulidae</taxon>
        <taxon>Albula</taxon>
    </lineage>
</organism>
<name>A0A8T2N132_9TELE</name>
<feature type="transmembrane region" description="Helical" evidence="18">
    <location>
        <begin position="40"/>
        <end position="65"/>
    </location>
</feature>